<dbReference type="InterPro" id="IPR050182">
    <property type="entry name" value="Cytochrome_P450_fam2"/>
</dbReference>
<dbReference type="GO" id="GO:0005506">
    <property type="term" value="F:iron ion binding"/>
    <property type="evidence" value="ECO:0007669"/>
    <property type="project" value="InterPro"/>
</dbReference>
<dbReference type="InterPro" id="IPR036396">
    <property type="entry name" value="Cyt_P450_sf"/>
</dbReference>
<feature type="transmembrane region" description="Helical" evidence="4">
    <location>
        <begin position="6"/>
        <end position="24"/>
    </location>
</feature>
<organism evidence="5 6">
    <name type="scientific">Funneliformis mosseae</name>
    <name type="common">Endomycorrhizal fungus</name>
    <name type="synonym">Glomus mosseae</name>
    <dbReference type="NCBI Taxonomy" id="27381"/>
    <lineage>
        <taxon>Eukaryota</taxon>
        <taxon>Fungi</taxon>
        <taxon>Fungi incertae sedis</taxon>
        <taxon>Mucoromycota</taxon>
        <taxon>Glomeromycotina</taxon>
        <taxon>Glomeromycetes</taxon>
        <taxon>Glomerales</taxon>
        <taxon>Glomeraceae</taxon>
        <taxon>Funneliformis</taxon>
    </lineage>
</organism>
<dbReference type="SUPFAM" id="SSF48264">
    <property type="entry name" value="Cytochrome P450"/>
    <property type="match status" value="1"/>
</dbReference>
<evidence type="ECO:0000256" key="1">
    <source>
        <dbReference type="ARBA" id="ARBA00010617"/>
    </source>
</evidence>
<keyword evidence="3" id="KW-0408">Iron</keyword>
<gene>
    <name evidence="5" type="ORF">FMOSSE_LOCUS14345</name>
</gene>
<dbReference type="Pfam" id="PF00067">
    <property type="entry name" value="p450"/>
    <property type="match status" value="2"/>
</dbReference>
<comment type="caution">
    <text evidence="5">The sequence shown here is derived from an EMBL/GenBank/DDBJ whole genome shotgun (WGS) entry which is preliminary data.</text>
</comment>
<feature type="non-terminal residue" evidence="5">
    <location>
        <position position="1"/>
    </location>
</feature>
<name>A0A9N9HXP8_FUNMO</name>
<keyword evidence="2" id="KW-0479">Metal-binding</keyword>
<dbReference type="Gene3D" id="1.10.630.10">
    <property type="entry name" value="Cytochrome P450"/>
    <property type="match status" value="2"/>
</dbReference>
<dbReference type="PRINTS" id="PR00463">
    <property type="entry name" value="EP450I"/>
</dbReference>
<evidence type="ECO:0000313" key="6">
    <source>
        <dbReference type="Proteomes" id="UP000789375"/>
    </source>
</evidence>
<accession>A0A9N9HXP8</accession>
<evidence type="ECO:0000313" key="5">
    <source>
        <dbReference type="EMBL" id="CAG8711364.1"/>
    </source>
</evidence>
<keyword evidence="4" id="KW-0472">Membrane</keyword>
<reference evidence="5" key="1">
    <citation type="submission" date="2021-06" db="EMBL/GenBank/DDBJ databases">
        <authorList>
            <person name="Kallberg Y."/>
            <person name="Tangrot J."/>
            <person name="Rosling A."/>
        </authorList>
    </citation>
    <scope>NUCLEOTIDE SEQUENCE</scope>
    <source>
        <strain evidence="5">87-6 pot B 2015</strain>
    </source>
</reference>
<keyword evidence="4" id="KW-0812">Transmembrane</keyword>
<evidence type="ECO:0000256" key="2">
    <source>
        <dbReference type="ARBA" id="ARBA00022723"/>
    </source>
</evidence>
<dbReference type="Proteomes" id="UP000789375">
    <property type="component" value="Unassembled WGS sequence"/>
</dbReference>
<proteinExistence type="inferred from homology"/>
<evidence type="ECO:0000256" key="3">
    <source>
        <dbReference type="ARBA" id="ARBA00023004"/>
    </source>
</evidence>
<dbReference type="GO" id="GO:0020037">
    <property type="term" value="F:heme binding"/>
    <property type="evidence" value="ECO:0007669"/>
    <property type="project" value="InterPro"/>
</dbReference>
<feature type="non-terminal residue" evidence="5">
    <location>
        <position position="319"/>
    </location>
</feature>
<feature type="transmembrane region" description="Helical" evidence="4">
    <location>
        <begin position="225"/>
        <end position="246"/>
    </location>
</feature>
<evidence type="ECO:0000256" key="4">
    <source>
        <dbReference type="SAM" id="Phobius"/>
    </source>
</evidence>
<dbReference type="GO" id="GO:0016705">
    <property type="term" value="F:oxidoreductase activity, acting on paired donors, with incorporation or reduction of molecular oxygen"/>
    <property type="evidence" value="ECO:0007669"/>
    <property type="project" value="InterPro"/>
</dbReference>
<dbReference type="AlphaFoldDB" id="A0A9N9HXP8"/>
<keyword evidence="6" id="KW-1185">Reference proteome</keyword>
<sequence length="319" mass="37270">IYDLMLILLTLCIIYTSYFYISYFTRENPLPGPVPLPIIGNILDKGFDDFVDYTERMRKKYGDMFEIYFGQTKFIMLSKFEYMQNMFDGSSNSKYLRRVPYIPGLEELNISGKGVAFNHNVNIWKYNRHFISRALLTPSFSKSAVVWTQNLVEEMMGFWEDGSNNDGCFETDIVEWCHRFTTDSINHFTTGRRIHIIEAHYNELLASQNRKPKIPSKNDLRDATIFFRSFKTFIIGIYFFIVVPPLRLRVELDSFFEKKGDRRLDLESLTGLVYTDAIIKEAFRIFTPAPYTARNSTAEDIVAGRVWPEGTQYIINIHG</sequence>
<dbReference type="InterPro" id="IPR002401">
    <property type="entry name" value="Cyt_P450_E_grp-I"/>
</dbReference>
<dbReference type="PANTHER" id="PTHR24300:SF417">
    <property type="entry name" value="CYTOCHROME P450 508B1-RELATED"/>
    <property type="match status" value="1"/>
</dbReference>
<dbReference type="InterPro" id="IPR001128">
    <property type="entry name" value="Cyt_P450"/>
</dbReference>
<keyword evidence="4" id="KW-1133">Transmembrane helix</keyword>
<dbReference type="PANTHER" id="PTHR24300">
    <property type="entry name" value="CYTOCHROME P450 508A4-RELATED"/>
    <property type="match status" value="1"/>
</dbReference>
<dbReference type="GO" id="GO:0004497">
    <property type="term" value="F:monooxygenase activity"/>
    <property type="evidence" value="ECO:0007669"/>
    <property type="project" value="InterPro"/>
</dbReference>
<comment type="similarity">
    <text evidence="1">Belongs to the cytochrome P450 family.</text>
</comment>
<protein>
    <submittedName>
        <fullName evidence="5">5350_t:CDS:1</fullName>
    </submittedName>
</protein>
<dbReference type="EMBL" id="CAJVPP010010686">
    <property type="protein sequence ID" value="CAG8711364.1"/>
    <property type="molecule type" value="Genomic_DNA"/>
</dbReference>